<dbReference type="Pfam" id="PF03733">
    <property type="entry name" value="YccF"/>
    <property type="match status" value="1"/>
</dbReference>
<protein>
    <submittedName>
        <fullName evidence="5">Uncharacterized protein LOC101855008</fullName>
    </submittedName>
</protein>
<feature type="transmembrane region" description="Helical" evidence="2">
    <location>
        <begin position="160"/>
        <end position="182"/>
    </location>
</feature>
<reference evidence="5" key="1">
    <citation type="submission" date="2025-08" db="UniProtKB">
        <authorList>
            <consortium name="RefSeq"/>
        </authorList>
    </citation>
    <scope>IDENTIFICATION</scope>
</reference>
<evidence type="ECO:0000256" key="1">
    <source>
        <dbReference type="SAM" id="MobiDB-lite"/>
    </source>
</evidence>
<keyword evidence="2" id="KW-0812">Transmembrane</keyword>
<accession>A0ABM0ZWK9</accession>
<dbReference type="InterPro" id="IPR005185">
    <property type="entry name" value="YccF"/>
</dbReference>
<feature type="compositionally biased region" description="Acidic residues" evidence="1">
    <location>
        <begin position="1"/>
        <end position="10"/>
    </location>
</feature>
<sequence length="254" mass="28291">MMDGESDSEQPDGAQYHLPTRSSPTMKGQGHKMSQSSLTPGPSSEPPTPAPVIVIDDQTHRLTASMRSRKDAVAKHSTEDNVEFENSCVYLAENSIEAKKISNNFMFGMKKWKSHVTSRPLVSRSEIVQNLYSDMSEVKDVKAKQGVIEWPFNVVYSLLFGWWLALLYVLVGVLMCFTIIGIPHGWSMPQSSKTSSKLQVLNSRPAGRIKPVEQLQLARDGELPKQPYVAISCKEDAQKKITDLNLLKTGDALR</sequence>
<keyword evidence="2" id="KW-0472">Membrane</keyword>
<dbReference type="RefSeq" id="XP_012936005.1">
    <property type="nucleotide sequence ID" value="XM_013080551.2"/>
</dbReference>
<evidence type="ECO:0000313" key="5">
    <source>
        <dbReference type="RefSeq" id="XP_012936005.1"/>
    </source>
</evidence>
<keyword evidence="2" id="KW-1133">Transmembrane helix</keyword>
<keyword evidence="4" id="KW-1185">Reference proteome</keyword>
<gene>
    <name evidence="5" type="primary">LOC101855008</name>
</gene>
<evidence type="ECO:0000256" key="2">
    <source>
        <dbReference type="SAM" id="Phobius"/>
    </source>
</evidence>
<name>A0ABM0ZWK9_APLCA</name>
<feature type="region of interest" description="Disordered" evidence="1">
    <location>
        <begin position="1"/>
        <end position="52"/>
    </location>
</feature>
<proteinExistence type="predicted"/>
<dbReference type="Proteomes" id="UP000694888">
    <property type="component" value="Unplaced"/>
</dbReference>
<evidence type="ECO:0000313" key="4">
    <source>
        <dbReference type="Proteomes" id="UP000694888"/>
    </source>
</evidence>
<dbReference type="GeneID" id="101855008"/>
<evidence type="ECO:0000259" key="3">
    <source>
        <dbReference type="Pfam" id="PF03733"/>
    </source>
</evidence>
<organism evidence="4 5">
    <name type="scientific">Aplysia californica</name>
    <name type="common">California sea hare</name>
    <dbReference type="NCBI Taxonomy" id="6500"/>
    <lineage>
        <taxon>Eukaryota</taxon>
        <taxon>Metazoa</taxon>
        <taxon>Spiralia</taxon>
        <taxon>Lophotrochozoa</taxon>
        <taxon>Mollusca</taxon>
        <taxon>Gastropoda</taxon>
        <taxon>Heterobranchia</taxon>
        <taxon>Euthyneura</taxon>
        <taxon>Tectipleura</taxon>
        <taxon>Aplysiida</taxon>
        <taxon>Aplysioidea</taxon>
        <taxon>Aplysiidae</taxon>
        <taxon>Aplysia</taxon>
    </lineage>
</organism>
<feature type="domain" description="Inner membrane component" evidence="3">
    <location>
        <begin position="152"/>
        <end position="186"/>
    </location>
</feature>